<dbReference type="KEGG" id="ccx:COCOR_02868"/>
<name>H8MX76_CORCM</name>
<dbReference type="InParanoid" id="H8MX76"/>
<accession>H8MX76</accession>
<keyword evidence="2" id="KW-1185">Reference proteome</keyword>
<reference evidence="2" key="2">
    <citation type="submission" date="2012-03" db="EMBL/GenBank/DDBJ databases">
        <title>Genome sequence of the fruiting myxobacterium Corallococcus coralloides DSM 2259.</title>
        <authorList>
            <person name="Huntley S."/>
            <person name="Zhang Y."/>
            <person name="Treuner-Lange A."/>
            <person name="Sensen C.W."/>
            <person name="Sogaard-Andersen L."/>
        </authorList>
    </citation>
    <scope>NUCLEOTIDE SEQUENCE [LARGE SCALE GENOMIC DNA]</scope>
    <source>
        <strain evidence="2">ATCC 25202 / DSM 2259 / NBRC 100086 / M2</strain>
    </source>
</reference>
<organism evidence="1 2">
    <name type="scientific">Corallococcus coralloides (strain ATCC 25202 / DSM 2259 / NBRC 100086 / M2)</name>
    <name type="common">Myxococcus coralloides</name>
    <dbReference type="NCBI Taxonomy" id="1144275"/>
    <lineage>
        <taxon>Bacteria</taxon>
        <taxon>Pseudomonadati</taxon>
        <taxon>Myxococcota</taxon>
        <taxon>Myxococcia</taxon>
        <taxon>Myxococcales</taxon>
        <taxon>Cystobacterineae</taxon>
        <taxon>Myxococcaceae</taxon>
        <taxon>Corallococcus</taxon>
    </lineage>
</organism>
<dbReference type="eggNOG" id="COG1680">
    <property type="taxonomic scope" value="Bacteria"/>
</dbReference>
<reference evidence="1 2" key="1">
    <citation type="journal article" date="2012" name="J. Bacteriol.">
        <title>Complete Genome Sequence of the Fruiting Myxobacterium Corallococcus coralloides DSM 2259.</title>
        <authorList>
            <person name="Huntley S."/>
            <person name="Zhang Y."/>
            <person name="Treuner-Lange A."/>
            <person name="Kneip S."/>
            <person name="Sensen C.W."/>
            <person name="Sogaard-Andersen L."/>
        </authorList>
    </citation>
    <scope>NUCLEOTIDE SEQUENCE [LARGE SCALE GENOMIC DNA]</scope>
    <source>
        <strain evidence="2">ATCC 25202 / DSM 2259 / NBRC 100086 / M2</strain>
    </source>
</reference>
<sequence length="442" mass="48121">MSILLAGIWVQDGGPAFVARHNLDANQYQAAFDEFVRQGLRLTWVSGYSINGQERFAAIWQQDGGPAFVARHNLDANQYQAAFNEFVGQGFRLTCVSGYTVNGQERFAAIWQQDGGPAFVARHNLDANQYQAAFNEFVGQGFRLTCVSGYTVNGQERFAAIWQQDGGPAFVARHNLDANQYQAAFNEFVGQGFRLTCVSGYGVNGQERFAAIWQQDGGPAFVARHNLTGSEYQAAFDATVAAGFRLVQVSGYESTAFHTLSHFTFANDISGENRDRLIDRHRFVLSAIGACGNLSQAERDSLVSAYGRPIHHTTLNRAGTNASAQVGGSQLNVNFGVLFPQGDEEISQTLIHEMMHCAGFSHPVRRDPPAGSSCAAPNAAVFDCPNDNGVYYGTPPLRAEFCIAGVQSDESARRKVLRRLVSKAENESCTIDADGVATITTQ</sequence>
<protein>
    <submittedName>
        <fullName evidence="1">Beta-lactamase</fullName>
    </submittedName>
</protein>
<dbReference type="Pfam" id="PF17660">
    <property type="entry name" value="BTRD1"/>
    <property type="match status" value="5"/>
</dbReference>
<dbReference type="Proteomes" id="UP000007587">
    <property type="component" value="Chromosome"/>
</dbReference>
<gene>
    <name evidence="1" type="ordered locus">COCOR_02868</name>
</gene>
<evidence type="ECO:0000313" key="2">
    <source>
        <dbReference type="Proteomes" id="UP000007587"/>
    </source>
</evidence>
<dbReference type="HOGENOM" id="CLU_619250_0_0_7"/>
<dbReference type="STRING" id="1144275.COCOR_02868"/>
<dbReference type="RefSeq" id="WP_014395688.1">
    <property type="nucleotide sequence ID" value="NC_017030.1"/>
</dbReference>
<evidence type="ECO:0000313" key="1">
    <source>
        <dbReference type="EMBL" id="AFE04884.1"/>
    </source>
</evidence>
<dbReference type="EMBL" id="CP003389">
    <property type="protein sequence ID" value="AFE04884.1"/>
    <property type="molecule type" value="Genomic_DNA"/>
</dbReference>
<dbReference type="InterPro" id="IPR049511">
    <property type="entry name" value="PGH-like_rpt"/>
</dbReference>
<proteinExistence type="predicted"/>
<dbReference type="AlphaFoldDB" id="H8MX76"/>